<feature type="compositionally biased region" description="Polar residues" evidence="1">
    <location>
        <begin position="144"/>
        <end position="169"/>
    </location>
</feature>
<sequence length="194" mass="20745">MDFYAEAYGRDARSESPLPKNSSHFPHEGVCQGYGSEANAHLRRASSGLEKDMGRHLHGSGHGDSHSNTKNYEQYRSSGLPASGKGNEGFYFSLGATPTERSHQSHQAHHGTDPAKIPSADTSANPTANMNPSANTDADVPTKPSYNRKTSVSNPCLLHHTNTNGSGTVRSPAMPRSLSSSQFSDDEKMNTGSS</sequence>
<accession>A0A1Y2GQD2</accession>
<dbReference type="Proteomes" id="UP000193648">
    <property type="component" value="Unassembled WGS sequence"/>
</dbReference>
<keyword evidence="3" id="KW-1185">Reference proteome</keyword>
<evidence type="ECO:0000313" key="3">
    <source>
        <dbReference type="Proteomes" id="UP000193648"/>
    </source>
</evidence>
<dbReference type="EMBL" id="MCFF01000017">
    <property type="protein sequence ID" value="ORZ16804.1"/>
    <property type="molecule type" value="Genomic_DNA"/>
</dbReference>
<organism evidence="2 3">
    <name type="scientific">Lobosporangium transversale</name>
    <dbReference type="NCBI Taxonomy" id="64571"/>
    <lineage>
        <taxon>Eukaryota</taxon>
        <taxon>Fungi</taxon>
        <taxon>Fungi incertae sedis</taxon>
        <taxon>Mucoromycota</taxon>
        <taxon>Mortierellomycotina</taxon>
        <taxon>Mortierellomycetes</taxon>
        <taxon>Mortierellales</taxon>
        <taxon>Mortierellaceae</taxon>
        <taxon>Lobosporangium</taxon>
    </lineage>
</organism>
<dbReference type="RefSeq" id="XP_021881739.1">
    <property type="nucleotide sequence ID" value="XM_022024096.1"/>
</dbReference>
<feature type="compositionally biased region" description="Polar residues" evidence="1">
    <location>
        <begin position="120"/>
        <end position="136"/>
    </location>
</feature>
<reference evidence="2 3" key="1">
    <citation type="submission" date="2016-07" db="EMBL/GenBank/DDBJ databases">
        <title>Pervasive Adenine N6-methylation of Active Genes in Fungi.</title>
        <authorList>
            <consortium name="DOE Joint Genome Institute"/>
            <person name="Mondo S.J."/>
            <person name="Dannebaum R.O."/>
            <person name="Kuo R.C."/>
            <person name="Labutti K."/>
            <person name="Haridas S."/>
            <person name="Kuo A."/>
            <person name="Salamov A."/>
            <person name="Ahrendt S.R."/>
            <person name="Lipzen A."/>
            <person name="Sullivan W."/>
            <person name="Andreopoulos W.B."/>
            <person name="Clum A."/>
            <person name="Lindquist E."/>
            <person name="Daum C."/>
            <person name="Ramamoorthy G.K."/>
            <person name="Gryganskyi A."/>
            <person name="Culley D."/>
            <person name="Magnuson J.K."/>
            <person name="James T.Y."/>
            <person name="O'Malley M.A."/>
            <person name="Stajich J.E."/>
            <person name="Spatafora J.W."/>
            <person name="Visel A."/>
            <person name="Grigoriev I.V."/>
        </authorList>
    </citation>
    <scope>NUCLEOTIDE SEQUENCE [LARGE SCALE GENOMIC DNA]</scope>
    <source>
        <strain evidence="2 3">NRRL 3116</strain>
    </source>
</reference>
<evidence type="ECO:0000256" key="1">
    <source>
        <dbReference type="SAM" id="MobiDB-lite"/>
    </source>
</evidence>
<dbReference type="OrthoDB" id="2434372at2759"/>
<name>A0A1Y2GQD2_9FUNG</name>
<comment type="caution">
    <text evidence="2">The sequence shown here is derived from an EMBL/GenBank/DDBJ whole genome shotgun (WGS) entry which is preliminary data.</text>
</comment>
<protein>
    <submittedName>
        <fullName evidence="2">Uncharacterized protein</fullName>
    </submittedName>
</protein>
<dbReference type="AlphaFoldDB" id="A0A1Y2GQD2"/>
<feature type="compositionally biased region" description="Polar residues" evidence="1">
    <location>
        <begin position="68"/>
        <end position="77"/>
    </location>
</feature>
<feature type="region of interest" description="Disordered" evidence="1">
    <location>
        <begin position="1"/>
        <end position="194"/>
    </location>
</feature>
<dbReference type="InParanoid" id="A0A1Y2GQD2"/>
<evidence type="ECO:0000313" key="2">
    <source>
        <dbReference type="EMBL" id="ORZ16804.1"/>
    </source>
</evidence>
<dbReference type="GeneID" id="33565940"/>
<feature type="compositionally biased region" description="Basic and acidic residues" evidence="1">
    <location>
        <begin position="49"/>
        <end position="67"/>
    </location>
</feature>
<gene>
    <name evidence="2" type="ORF">BCR41DRAFT_353206</name>
</gene>
<proteinExistence type="predicted"/>
<feature type="compositionally biased region" description="Basic and acidic residues" evidence="1">
    <location>
        <begin position="185"/>
        <end position="194"/>
    </location>
</feature>